<feature type="region of interest" description="Disordered" evidence="1">
    <location>
        <begin position="257"/>
        <end position="279"/>
    </location>
</feature>
<evidence type="ECO:0000313" key="3">
    <source>
        <dbReference type="Proteomes" id="UP001556367"/>
    </source>
</evidence>
<protein>
    <submittedName>
        <fullName evidence="2">Uncharacterized protein</fullName>
    </submittedName>
</protein>
<accession>A0ABR3J8P1</accession>
<gene>
    <name evidence="2" type="ORF">HGRIS_008514</name>
</gene>
<proteinExistence type="predicted"/>
<dbReference type="Proteomes" id="UP001556367">
    <property type="component" value="Unassembled WGS sequence"/>
</dbReference>
<reference evidence="3" key="1">
    <citation type="submission" date="2024-06" db="EMBL/GenBank/DDBJ databases">
        <title>Multi-omics analyses provide insights into the biosynthesis of the anticancer antibiotic pleurotin in Hohenbuehelia grisea.</title>
        <authorList>
            <person name="Weaver J.A."/>
            <person name="Alberti F."/>
        </authorList>
    </citation>
    <scope>NUCLEOTIDE SEQUENCE [LARGE SCALE GENOMIC DNA]</scope>
    <source>
        <strain evidence="3">T-177</strain>
    </source>
</reference>
<keyword evidence="3" id="KW-1185">Reference proteome</keyword>
<name>A0ABR3J8P1_9AGAR</name>
<evidence type="ECO:0000313" key="2">
    <source>
        <dbReference type="EMBL" id="KAL0951853.1"/>
    </source>
</evidence>
<dbReference type="EMBL" id="JASNQZ010000011">
    <property type="protein sequence ID" value="KAL0951853.1"/>
    <property type="molecule type" value="Genomic_DNA"/>
</dbReference>
<organism evidence="2 3">
    <name type="scientific">Hohenbuehelia grisea</name>
    <dbReference type="NCBI Taxonomy" id="104357"/>
    <lineage>
        <taxon>Eukaryota</taxon>
        <taxon>Fungi</taxon>
        <taxon>Dikarya</taxon>
        <taxon>Basidiomycota</taxon>
        <taxon>Agaricomycotina</taxon>
        <taxon>Agaricomycetes</taxon>
        <taxon>Agaricomycetidae</taxon>
        <taxon>Agaricales</taxon>
        <taxon>Pleurotineae</taxon>
        <taxon>Pleurotaceae</taxon>
        <taxon>Hohenbuehelia</taxon>
    </lineage>
</organism>
<evidence type="ECO:0000256" key="1">
    <source>
        <dbReference type="SAM" id="MobiDB-lite"/>
    </source>
</evidence>
<comment type="caution">
    <text evidence="2">The sequence shown here is derived from an EMBL/GenBank/DDBJ whole genome shotgun (WGS) entry which is preliminary data.</text>
</comment>
<sequence length="312" mass="35317">MPPTTEQYLDHHLERRIQLDHEMYINNKLDLPLTVILRPHKAVLVVDILQTAGELFLLYGAIIGFFETAAKGIEIVVKLAKNMPKTVKTIWELVKAVRCIYSVVTTPGKTAELPEKLASLFKQFMETLEGDAVVKKVEPHSVANIINTPFWSSIFKLKLSAWANFIGARMLTLEVMTIGEPFDVVSFSTNSNYSWMITREGAILTKEGTYDVPDSTIQKETNNWTEPKQAYGHEGGRYDLTPLEKWDSVQTKGRSRRILDMNQAPGSQNQTKADEDDDIAKELTHRRREVEGAKGEEVPKVVPWSHMPPIVL</sequence>